<keyword evidence="1" id="KW-0732">Signal</keyword>
<dbReference type="Gene3D" id="3.40.190.10">
    <property type="entry name" value="Periplasmic binding protein-like II"/>
    <property type="match status" value="2"/>
</dbReference>
<dbReference type="EMBL" id="JADOUA010000001">
    <property type="protein sequence ID" value="MBG6092875.1"/>
    <property type="molecule type" value="Genomic_DNA"/>
</dbReference>
<dbReference type="PROSITE" id="PS51257">
    <property type="entry name" value="PROKAR_LIPOPROTEIN"/>
    <property type="match status" value="1"/>
</dbReference>
<sequence>MNGLRGPLVPLALCASLLVAAGCGGGEGDGGELVVTTWDAGQGADPVETAARDFEKATPGVRVTVSKTAYVQYTQALRRRLTAGRVPDVATALLGYGEASAARALADKGLLTDLGGAPWAKRIPPASRFMTDDGGRTIAFPTESTAIGVFHDPRVLAKQGVTAPKTFADVLALCGKAKADGRTAFALGGTETSGMPRFVGFALAASSAFADDPRAGERRLAAGATFAGTAGWRRALEKFVRMRDAGCFPKDAAGASQEAASRALAQGKAWMAVAPTATLPLFQAGNPDARLEMFAFPGDDDPARVRVPAGPVSGLVVPAKARNAELAKRFLDFYAGNQAKYAGAGTMPGLAPSAGDPGLPAYAEALAPYLTGGRTAPIADQQWPNPEVVIRFGGGLVQILSGNKGPADVLTSMDSAWTAKAP</sequence>
<dbReference type="InterPro" id="IPR050490">
    <property type="entry name" value="Bact_solute-bd_prot1"/>
</dbReference>
<accession>A0A931DMV6</accession>
<reference evidence="2" key="1">
    <citation type="submission" date="2020-11" db="EMBL/GenBank/DDBJ databases">
        <title>Sequencing the genomes of 1000 actinobacteria strains.</title>
        <authorList>
            <person name="Klenk H.-P."/>
        </authorList>
    </citation>
    <scope>NUCLEOTIDE SEQUENCE</scope>
    <source>
        <strain evidence="2">DSM 43175</strain>
    </source>
</reference>
<protein>
    <submittedName>
        <fullName evidence="2">Raffinose/stachyose/melibiose transport system substrate-binding protein</fullName>
    </submittedName>
</protein>
<dbReference type="AlphaFoldDB" id="A0A931DMV6"/>
<dbReference type="SUPFAM" id="SSF53850">
    <property type="entry name" value="Periplasmic binding protein-like II"/>
    <property type="match status" value="1"/>
</dbReference>
<dbReference type="PANTHER" id="PTHR43649">
    <property type="entry name" value="ARABINOSE-BINDING PROTEIN-RELATED"/>
    <property type="match status" value="1"/>
</dbReference>
<dbReference type="RefSeq" id="WP_197015000.1">
    <property type="nucleotide sequence ID" value="NZ_BAABES010000009.1"/>
</dbReference>
<proteinExistence type="predicted"/>
<organism evidence="2 3">
    <name type="scientific">Actinomadura viridis</name>
    <dbReference type="NCBI Taxonomy" id="58110"/>
    <lineage>
        <taxon>Bacteria</taxon>
        <taxon>Bacillati</taxon>
        <taxon>Actinomycetota</taxon>
        <taxon>Actinomycetes</taxon>
        <taxon>Streptosporangiales</taxon>
        <taxon>Thermomonosporaceae</taxon>
        <taxon>Actinomadura</taxon>
    </lineage>
</organism>
<dbReference type="InterPro" id="IPR006059">
    <property type="entry name" value="SBP"/>
</dbReference>
<comment type="caution">
    <text evidence="2">The sequence shown here is derived from an EMBL/GenBank/DDBJ whole genome shotgun (WGS) entry which is preliminary data.</text>
</comment>
<keyword evidence="3" id="KW-1185">Reference proteome</keyword>
<evidence type="ECO:0000313" key="3">
    <source>
        <dbReference type="Proteomes" id="UP000614047"/>
    </source>
</evidence>
<evidence type="ECO:0000256" key="1">
    <source>
        <dbReference type="SAM" id="SignalP"/>
    </source>
</evidence>
<gene>
    <name evidence="2" type="ORF">IW256_006988</name>
</gene>
<dbReference type="Proteomes" id="UP000614047">
    <property type="component" value="Unassembled WGS sequence"/>
</dbReference>
<evidence type="ECO:0000313" key="2">
    <source>
        <dbReference type="EMBL" id="MBG6092875.1"/>
    </source>
</evidence>
<name>A0A931DMV6_9ACTN</name>
<dbReference type="Pfam" id="PF13416">
    <property type="entry name" value="SBP_bac_8"/>
    <property type="match status" value="1"/>
</dbReference>
<feature type="signal peptide" evidence="1">
    <location>
        <begin position="1"/>
        <end position="21"/>
    </location>
</feature>
<feature type="chain" id="PRO_5039123774" evidence="1">
    <location>
        <begin position="22"/>
        <end position="422"/>
    </location>
</feature>
<dbReference type="PANTHER" id="PTHR43649:SF12">
    <property type="entry name" value="DIACETYLCHITOBIOSE BINDING PROTEIN DASA"/>
    <property type="match status" value="1"/>
</dbReference>